<evidence type="ECO:0000256" key="1">
    <source>
        <dbReference type="SAM" id="Phobius"/>
    </source>
</evidence>
<dbReference type="AlphaFoldDB" id="A0A2D6M142"/>
<dbReference type="EMBL" id="NZBU01000008">
    <property type="protein sequence ID" value="MAG22131.1"/>
    <property type="molecule type" value="Genomic_DNA"/>
</dbReference>
<accession>A0A2D6M142</accession>
<organism evidence="2 3">
    <name type="scientific">Candidatus Iainarchaeum sp</name>
    <dbReference type="NCBI Taxonomy" id="3101447"/>
    <lineage>
        <taxon>Archaea</taxon>
        <taxon>Candidatus Iainarchaeota</taxon>
        <taxon>Candidatus Iainarchaeia</taxon>
        <taxon>Candidatus Iainarchaeales</taxon>
        <taxon>Candidatus Iainarchaeaceae</taxon>
        <taxon>Candidatus Iainarchaeum</taxon>
    </lineage>
</organism>
<protein>
    <submittedName>
        <fullName evidence="2">Uncharacterized protein</fullName>
    </submittedName>
</protein>
<evidence type="ECO:0000313" key="2">
    <source>
        <dbReference type="EMBL" id="MAG22131.1"/>
    </source>
</evidence>
<dbReference type="Proteomes" id="UP000226592">
    <property type="component" value="Unassembled WGS sequence"/>
</dbReference>
<comment type="caution">
    <text evidence="2">The sequence shown here is derived from an EMBL/GenBank/DDBJ whole genome shotgun (WGS) entry which is preliminary data.</text>
</comment>
<gene>
    <name evidence="2" type="ORF">CL943_02395</name>
</gene>
<sequence length="179" mass="19171">MYIYVGENIKTRILAVLVLLLLLFSSVNVFGVATCTGAKLANCAGKTSASCPNYFSTEQGCGRGQCKYVAQCTNDPGADCKYATKPNTTTKCTALSEGVCESYCKPDTIDTLACNPCVWAIITCATETAAYCHIPEFFGIEFSEMQFSTGIIALIAAIALPSILFRKKEIGQGKALKNK</sequence>
<keyword evidence="1" id="KW-0472">Membrane</keyword>
<evidence type="ECO:0000313" key="3">
    <source>
        <dbReference type="Proteomes" id="UP000226592"/>
    </source>
</evidence>
<proteinExistence type="predicted"/>
<reference evidence="3" key="1">
    <citation type="submission" date="2017-09" db="EMBL/GenBank/DDBJ databases">
        <title>The Reconstruction of 2,631 Draft Metagenome-Assembled Genomes from the Global Oceans.</title>
        <authorList>
            <person name="Tully B.J."/>
            <person name="Graham E.D."/>
            <person name="Heidelberg J.F."/>
        </authorList>
    </citation>
    <scope>NUCLEOTIDE SEQUENCE [LARGE SCALE GENOMIC DNA]</scope>
</reference>
<keyword evidence="1" id="KW-0812">Transmembrane</keyword>
<name>A0A2D6M142_9ARCH</name>
<keyword evidence="1" id="KW-1133">Transmembrane helix</keyword>
<feature type="transmembrane region" description="Helical" evidence="1">
    <location>
        <begin position="145"/>
        <end position="165"/>
    </location>
</feature>